<evidence type="ECO:0000313" key="1">
    <source>
        <dbReference type="EMBL" id="GFS99071.1"/>
    </source>
</evidence>
<keyword evidence="2" id="KW-1185">Reference proteome</keyword>
<protein>
    <submittedName>
        <fullName evidence="1">Uncharacterized protein</fullName>
    </submittedName>
</protein>
<proteinExistence type="predicted"/>
<reference evidence="1" key="1">
    <citation type="submission" date="2020-08" db="EMBL/GenBank/DDBJ databases">
        <title>Multicomponent nature underlies the extraordinary mechanical properties of spider dragline silk.</title>
        <authorList>
            <person name="Kono N."/>
            <person name="Nakamura H."/>
            <person name="Mori M."/>
            <person name="Yoshida Y."/>
            <person name="Ohtoshi R."/>
            <person name="Malay A.D."/>
            <person name="Moran D.A.P."/>
            <person name="Tomita M."/>
            <person name="Numata K."/>
            <person name="Arakawa K."/>
        </authorList>
    </citation>
    <scope>NUCLEOTIDE SEQUENCE</scope>
</reference>
<accession>A0A8X6N8C9</accession>
<name>A0A8X6N8C9_NEPPI</name>
<organism evidence="1 2">
    <name type="scientific">Nephila pilipes</name>
    <name type="common">Giant wood spider</name>
    <name type="synonym">Nephila maculata</name>
    <dbReference type="NCBI Taxonomy" id="299642"/>
    <lineage>
        <taxon>Eukaryota</taxon>
        <taxon>Metazoa</taxon>
        <taxon>Ecdysozoa</taxon>
        <taxon>Arthropoda</taxon>
        <taxon>Chelicerata</taxon>
        <taxon>Arachnida</taxon>
        <taxon>Araneae</taxon>
        <taxon>Araneomorphae</taxon>
        <taxon>Entelegynae</taxon>
        <taxon>Araneoidea</taxon>
        <taxon>Nephilidae</taxon>
        <taxon>Nephila</taxon>
    </lineage>
</organism>
<dbReference type="EMBL" id="BMAW01006492">
    <property type="protein sequence ID" value="GFS99071.1"/>
    <property type="molecule type" value="Genomic_DNA"/>
</dbReference>
<comment type="caution">
    <text evidence="1">The sequence shown here is derived from an EMBL/GenBank/DDBJ whole genome shotgun (WGS) entry which is preliminary data.</text>
</comment>
<gene>
    <name evidence="1" type="ORF">NPIL_400821</name>
</gene>
<sequence>MRRFTICLLLGGDCSLITEQDPLSKSRIILVYSVRRTMLYIKNILRVIQVKRKKQLQFEEEPQGLKFDFSSRCQLRFSCSKYGGLHDLGGPTRRILSRRASPILSRVTLPSS</sequence>
<evidence type="ECO:0000313" key="2">
    <source>
        <dbReference type="Proteomes" id="UP000887013"/>
    </source>
</evidence>
<dbReference type="AlphaFoldDB" id="A0A8X6N8C9"/>
<dbReference type="Proteomes" id="UP000887013">
    <property type="component" value="Unassembled WGS sequence"/>
</dbReference>